<dbReference type="AlphaFoldDB" id="A0A1E3RLU5"/>
<accession>A0A1E3RLU5</accession>
<dbReference type="Proteomes" id="UP000094053">
    <property type="component" value="Unassembled WGS sequence"/>
</dbReference>
<dbReference type="OrthoDB" id="3785441at2"/>
<reference evidence="3" key="1">
    <citation type="submission" date="2016-09" db="EMBL/GenBank/DDBJ databases">
        <authorList>
            <person name="Greninger A.L."/>
            <person name="Jerome K.R."/>
            <person name="Mcnair B."/>
            <person name="Wallis C."/>
            <person name="Fang F."/>
        </authorList>
    </citation>
    <scope>NUCLEOTIDE SEQUENCE [LARGE SCALE GENOMIC DNA]</scope>
    <source>
        <strain evidence="3">M6</strain>
    </source>
</reference>
<sequence>MARQQTSTDSGHRHDGPHDGPDNTPRLRLKRKAPANGHVDGAWWPHSEDLPVELPDLLSVLSIRLGGVARVTYNLNEWTEAPRKMLVNERFVKLDGYQRQPANTIGVLDNLGNQLLLLVVPSRTDADLAHAITMAAAAPDNTSTVDSLLSTGS</sequence>
<evidence type="ECO:0000313" key="2">
    <source>
        <dbReference type="EMBL" id="ODQ90856.1"/>
    </source>
</evidence>
<evidence type="ECO:0000313" key="3">
    <source>
        <dbReference type="Proteomes" id="UP000094053"/>
    </source>
</evidence>
<name>A0A1E3RLU5_MYCFV</name>
<organism evidence="2 3">
    <name type="scientific">Mycolicibacterium flavescens</name>
    <name type="common">Mycobacterium flavescens</name>
    <dbReference type="NCBI Taxonomy" id="1776"/>
    <lineage>
        <taxon>Bacteria</taxon>
        <taxon>Bacillati</taxon>
        <taxon>Actinomycetota</taxon>
        <taxon>Actinomycetes</taxon>
        <taxon>Mycobacteriales</taxon>
        <taxon>Mycobacteriaceae</taxon>
        <taxon>Mycolicibacterium</taxon>
    </lineage>
</organism>
<dbReference type="InterPro" id="IPR046036">
    <property type="entry name" value="DUF5994"/>
</dbReference>
<dbReference type="RefSeq" id="WP_069413246.1">
    <property type="nucleotide sequence ID" value="NZ_JACKUL010000026.1"/>
</dbReference>
<evidence type="ECO:0000256" key="1">
    <source>
        <dbReference type="SAM" id="MobiDB-lite"/>
    </source>
</evidence>
<protein>
    <submittedName>
        <fullName evidence="2">Uncharacterized protein</fullName>
    </submittedName>
</protein>
<dbReference type="STRING" id="1776.BHQ18_09055"/>
<proteinExistence type="predicted"/>
<keyword evidence="3" id="KW-1185">Reference proteome</keyword>
<gene>
    <name evidence="2" type="ORF">BHQ18_09055</name>
</gene>
<feature type="region of interest" description="Disordered" evidence="1">
    <location>
        <begin position="1"/>
        <end position="28"/>
    </location>
</feature>
<dbReference type="EMBL" id="MIHA01000005">
    <property type="protein sequence ID" value="ODQ90856.1"/>
    <property type="molecule type" value="Genomic_DNA"/>
</dbReference>
<feature type="compositionally biased region" description="Basic and acidic residues" evidence="1">
    <location>
        <begin position="10"/>
        <end position="21"/>
    </location>
</feature>
<dbReference type="Pfam" id="PF19457">
    <property type="entry name" value="DUF5994"/>
    <property type="match status" value="1"/>
</dbReference>
<comment type="caution">
    <text evidence="2">The sequence shown here is derived from an EMBL/GenBank/DDBJ whole genome shotgun (WGS) entry which is preliminary data.</text>
</comment>